<dbReference type="SMART" id="SM00239">
    <property type="entry name" value="C2"/>
    <property type="match status" value="1"/>
</dbReference>
<protein>
    <submittedName>
        <fullName evidence="2">Synaptotagmin-3</fullName>
    </submittedName>
</protein>
<dbReference type="AlphaFoldDB" id="A0A1Q9F6X6"/>
<dbReference type="PROSITE" id="PS50004">
    <property type="entry name" value="C2"/>
    <property type="match status" value="1"/>
</dbReference>
<dbReference type="InterPro" id="IPR000008">
    <property type="entry name" value="C2_dom"/>
</dbReference>
<accession>A0A1Q9F6X6</accession>
<keyword evidence="3" id="KW-1185">Reference proteome</keyword>
<dbReference type="OMA" id="WQVTIAR"/>
<organism evidence="2 3">
    <name type="scientific">Symbiodinium microadriaticum</name>
    <name type="common">Dinoflagellate</name>
    <name type="synonym">Zooxanthella microadriatica</name>
    <dbReference type="NCBI Taxonomy" id="2951"/>
    <lineage>
        <taxon>Eukaryota</taxon>
        <taxon>Sar</taxon>
        <taxon>Alveolata</taxon>
        <taxon>Dinophyceae</taxon>
        <taxon>Suessiales</taxon>
        <taxon>Symbiodiniaceae</taxon>
        <taxon>Symbiodinium</taxon>
    </lineage>
</organism>
<reference evidence="2 3" key="1">
    <citation type="submission" date="2016-02" db="EMBL/GenBank/DDBJ databases">
        <title>Genome analysis of coral dinoflagellate symbionts highlights evolutionary adaptations to a symbiotic lifestyle.</title>
        <authorList>
            <person name="Aranda M."/>
            <person name="Li Y."/>
            <person name="Liew Y.J."/>
            <person name="Baumgarten S."/>
            <person name="Simakov O."/>
            <person name="Wilson M."/>
            <person name="Piel J."/>
            <person name="Ashoor H."/>
            <person name="Bougouffa S."/>
            <person name="Bajic V.B."/>
            <person name="Ryu T."/>
            <person name="Ravasi T."/>
            <person name="Bayer T."/>
            <person name="Micklem G."/>
            <person name="Kim H."/>
            <person name="Bhak J."/>
            <person name="Lajeunesse T.C."/>
            <person name="Voolstra C.R."/>
        </authorList>
    </citation>
    <scope>NUCLEOTIDE SEQUENCE [LARGE SCALE GENOMIC DNA]</scope>
    <source>
        <strain evidence="2 3">CCMP2467</strain>
    </source>
</reference>
<name>A0A1Q9F6X6_SYMMI</name>
<evidence type="ECO:0000259" key="1">
    <source>
        <dbReference type="PROSITE" id="PS50004"/>
    </source>
</evidence>
<dbReference type="EMBL" id="LSRX01000003">
    <property type="protein sequence ID" value="OLQ15421.1"/>
    <property type="molecule type" value="Genomic_DNA"/>
</dbReference>
<dbReference type="Gene3D" id="2.60.40.150">
    <property type="entry name" value="C2 domain"/>
    <property type="match status" value="1"/>
</dbReference>
<dbReference type="Proteomes" id="UP000186817">
    <property type="component" value="Unassembled WGS sequence"/>
</dbReference>
<feature type="domain" description="C2" evidence="1">
    <location>
        <begin position="286"/>
        <end position="426"/>
    </location>
</feature>
<evidence type="ECO:0000313" key="3">
    <source>
        <dbReference type="Proteomes" id="UP000186817"/>
    </source>
</evidence>
<dbReference type="Pfam" id="PF00168">
    <property type="entry name" value="C2"/>
    <property type="match status" value="2"/>
</dbReference>
<gene>
    <name evidence="2" type="primary">SYT3</name>
    <name evidence="2" type="ORF">AK812_SmicGene352</name>
</gene>
<comment type="caution">
    <text evidence="2">The sequence shown here is derived from an EMBL/GenBank/DDBJ whole genome shotgun (WGS) entry which is preliminary data.</text>
</comment>
<proteinExistence type="predicted"/>
<dbReference type="CDD" id="cd00030">
    <property type="entry name" value="C2"/>
    <property type="match status" value="1"/>
</dbReference>
<dbReference type="SUPFAM" id="SSF49562">
    <property type="entry name" value="C2 domain (Calcium/lipid-binding domain, CaLB)"/>
    <property type="match status" value="1"/>
</dbReference>
<dbReference type="OrthoDB" id="10360615at2759"/>
<evidence type="ECO:0000313" key="2">
    <source>
        <dbReference type="EMBL" id="OLQ15421.1"/>
    </source>
</evidence>
<sequence>MIYPKCKELSKSDESAVLAEYQSPGLRPGSGDGFCLERFQGGPASLESADPLLDVGGDMLKSEAIRHKARKAMLQRLPGPDVLMYFVDLQKLSSSTPGESAIMTEKLLSQAKDDDDDDDDDRDNQPGQVGVHYLAHLLWMVAPKFCVDLADMLARLDAFFGKQVYVPPQATVKLFGWGQANLTTPEQHQALPPAERRERAGKWREFISSIDKVGWEAARAYRHRFNNAAGWTEVKFVVADFDALSNADFIGQVSIHLDKASSLAGHEQVLHLVDRSGNPVIGKNGLPATLTCAIQFHPLPEGRLSAVWRVHVLSAANLPSRDLSGSSDPWVSLYATGKEGSQAFCFQQRSSVLPRNLDPQWDEMFELPVARPGEQFLAEALEEAAPGLGAAVTQSAEKILPCAVGSGLIAAATGVKEEKAAFSAWSIAAAHAADRAARGLARGGRSPVAPAAGVTEGDGTVEPIFSDGLRSLPDRSACTGWSLLGTCQ</sequence>
<dbReference type="InterPro" id="IPR035892">
    <property type="entry name" value="C2_domain_sf"/>
</dbReference>